<dbReference type="InParanoid" id="A0A146G571"/>
<evidence type="ECO:0000256" key="2">
    <source>
        <dbReference type="ARBA" id="ARBA00011152"/>
    </source>
</evidence>
<dbReference type="FunCoup" id="A0A146G571">
    <property type="interactions" value="299"/>
</dbReference>
<evidence type="ECO:0000256" key="7">
    <source>
        <dbReference type="ARBA" id="ARBA00023239"/>
    </source>
</evidence>
<feature type="domain" description="Glutamine amidotransferase" evidence="12">
    <location>
        <begin position="9"/>
        <end position="203"/>
    </location>
</feature>
<evidence type="ECO:0000256" key="10">
    <source>
        <dbReference type="HAMAP-Rule" id="MF_00278"/>
    </source>
</evidence>
<evidence type="ECO:0000256" key="8">
    <source>
        <dbReference type="ARBA" id="ARBA00047838"/>
    </source>
</evidence>
<evidence type="ECO:0000256" key="3">
    <source>
        <dbReference type="ARBA" id="ARBA00022605"/>
    </source>
</evidence>
<dbReference type="SUPFAM" id="SSF52317">
    <property type="entry name" value="Class I glutamine amidotransferase-like"/>
    <property type="match status" value="1"/>
</dbReference>
<name>A0A146G571_TERSA</name>
<reference evidence="14" key="1">
    <citation type="journal article" date="2017" name="Genome Announc.">
        <title>Draft Genome Sequence of Terrimicrobium sacchariphilum NM-5T, a Facultative Anaerobic Soil Bacterium of the Class Spartobacteria.</title>
        <authorList>
            <person name="Qiu Y.L."/>
            <person name="Tourlousse D.M."/>
            <person name="Matsuura N."/>
            <person name="Ohashi A."/>
            <person name="Sekiguchi Y."/>
        </authorList>
    </citation>
    <scope>NUCLEOTIDE SEQUENCE [LARGE SCALE GENOMIC DNA]</scope>
    <source>
        <strain evidence="14">NM-5</strain>
    </source>
</reference>
<dbReference type="GO" id="GO:0016829">
    <property type="term" value="F:lyase activity"/>
    <property type="evidence" value="ECO:0007669"/>
    <property type="project" value="UniProtKB-KW"/>
</dbReference>
<dbReference type="Proteomes" id="UP000076023">
    <property type="component" value="Unassembled WGS sequence"/>
</dbReference>
<dbReference type="AlphaFoldDB" id="A0A146G571"/>
<accession>A0A146G571</accession>
<keyword evidence="7 10" id="KW-0456">Lyase</keyword>
<feature type="active site" evidence="10 11">
    <location>
        <position position="188"/>
    </location>
</feature>
<dbReference type="HAMAP" id="MF_00278">
    <property type="entry name" value="HisH"/>
    <property type="match status" value="1"/>
</dbReference>
<comment type="pathway">
    <text evidence="1 10">Amino-acid biosynthesis; L-histidine biosynthesis; L-histidine from 5-phospho-alpha-D-ribose 1-diphosphate: step 5/9.</text>
</comment>
<feature type="active site" evidence="10 11">
    <location>
        <position position="186"/>
    </location>
</feature>
<dbReference type="CDD" id="cd01748">
    <property type="entry name" value="GATase1_IGP_Synthase"/>
    <property type="match status" value="1"/>
</dbReference>
<evidence type="ECO:0000256" key="11">
    <source>
        <dbReference type="PIRSR" id="PIRSR000495-1"/>
    </source>
</evidence>
<protein>
    <recommendedName>
        <fullName evidence="10">Imidazole glycerol phosphate synthase subunit HisH</fullName>
        <ecNumber evidence="10">4.3.2.10</ecNumber>
    </recommendedName>
    <alternativeName>
        <fullName evidence="10">IGP synthase glutaminase subunit</fullName>
        <ecNumber evidence="10">3.5.1.2</ecNumber>
    </alternativeName>
    <alternativeName>
        <fullName evidence="10">IGP synthase subunit HisH</fullName>
    </alternativeName>
    <alternativeName>
        <fullName evidence="10">ImGP synthase subunit HisH</fullName>
        <shortName evidence="10">IGPS subunit HisH</shortName>
    </alternativeName>
</protein>
<comment type="caution">
    <text evidence="13">The sequence shown here is derived from an EMBL/GenBank/DDBJ whole genome shotgun (WGS) entry which is preliminary data.</text>
</comment>
<comment type="subunit">
    <text evidence="2 10">Heterodimer of HisH and HisF.</text>
</comment>
<dbReference type="EMBL" id="BDCO01000002">
    <property type="protein sequence ID" value="GAT32925.1"/>
    <property type="molecule type" value="Genomic_DNA"/>
</dbReference>
<dbReference type="GO" id="GO:0000105">
    <property type="term" value="P:L-histidine biosynthetic process"/>
    <property type="evidence" value="ECO:0007669"/>
    <property type="project" value="UniProtKB-UniRule"/>
</dbReference>
<keyword evidence="6 10" id="KW-0368">Histidine biosynthesis</keyword>
<dbReference type="RefSeq" id="WP_202815923.1">
    <property type="nucleotide sequence ID" value="NZ_BDCO01000002.1"/>
</dbReference>
<dbReference type="EC" id="4.3.2.10" evidence="10"/>
<organism evidence="13 14">
    <name type="scientific">Terrimicrobium sacchariphilum</name>
    <dbReference type="NCBI Taxonomy" id="690879"/>
    <lineage>
        <taxon>Bacteria</taxon>
        <taxon>Pseudomonadati</taxon>
        <taxon>Verrucomicrobiota</taxon>
        <taxon>Terrimicrobiia</taxon>
        <taxon>Terrimicrobiales</taxon>
        <taxon>Terrimicrobiaceae</taxon>
        <taxon>Terrimicrobium</taxon>
    </lineage>
</organism>
<evidence type="ECO:0000256" key="4">
    <source>
        <dbReference type="ARBA" id="ARBA00022801"/>
    </source>
</evidence>
<comment type="function">
    <text evidence="10">IGPS catalyzes the conversion of PRFAR and glutamine to IGP, AICAR and glutamate. The HisH subunit catalyzes the hydrolysis of glutamine to glutamate and ammonia as part of the synthesis of IGP and AICAR. The resulting ammonia molecule is channeled to the active site of HisF.</text>
</comment>
<dbReference type="InterPro" id="IPR017926">
    <property type="entry name" value="GATASE"/>
</dbReference>
<dbReference type="InterPro" id="IPR010139">
    <property type="entry name" value="Imidazole-glycPsynth_HisH"/>
</dbReference>
<dbReference type="GO" id="GO:0004359">
    <property type="term" value="F:glutaminase activity"/>
    <property type="evidence" value="ECO:0007669"/>
    <property type="project" value="UniProtKB-EC"/>
</dbReference>
<proteinExistence type="inferred from homology"/>
<evidence type="ECO:0000256" key="9">
    <source>
        <dbReference type="ARBA" id="ARBA00049534"/>
    </source>
</evidence>
<keyword evidence="4 10" id="KW-0378">Hydrolase</keyword>
<dbReference type="PIRSF" id="PIRSF000495">
    <property type="entry name" value="Amidotransf_hisH"/>
    <property type="match status" value="1"/>
</dbReference>
<keyword evidence="5 10" id="KW-0315">Glutamine amidotransferase</keyword>
<evidence type="ECO:0000256" key="1">
    <source>
        <dbReference type="ARBA" id="ARBA00005091"/>
    </source>
</evidence>
<dbReference type="GO" id="GO:0000107">
    <property type="term" value="F:imidazoleglycerol-phosphate synthase activity"/>
    <property type="evidence" value="ECO:0007669"/>
    <property type="project" value="UniProtKB-UniRule"/>
</dbReference>
<dbReference type="PROSITE" id="PS51273">
    <property type="entry name" value="GATASE_TYPE_1"/>
    <property type="match status" value="1"/>
</dbReference>
<dbReference type="GO" id="GO:0005737">
    <property type="term" value="C:cytoplasm"/>
    <property type="evidence" value="ECO:0007669"/>
    <property type="project" value="UniProtKB-SubCell"/>
</dbReference>
<comment type="subcellular location">
    <subcellularLocation>
        <location evidence="10">Cytoplasm</location>
    </subcellularLocation>
</comment>
<dbReference type="PANTHER" id="PTHR42701">
    <property type="entry name" value="IMIDAZOLE GLYCEROL PHOSPHATE SYNTHASE SUBUNIT HISH"/>
    <property type="match status" value="1"/>
</dbReference>
<dbReference type="Gene3D" id="3.40.50.880">
    <property type="match status" value="1"/>
</dbReference>
<feature type="active site" description="Nucleophile" evidence="10 11">
    <location>
        <position position="84"/>
    </location>
</feature>
<keyword evidence="3 10" id="KW-0028">Amino-acid biosynthesis</keyword>
<evidence type="ECO:0000313" key="14">
    <source>
        <dbReference type="Proteomes" id="UP000076023"/>
    </source>
</evidence>
<dbReference type="InterPro" id="IPR029062">
    <property type="entry name" value="Class_I_gatase-like"/>
</dbReference>
<dbReference type="STRING" id="690879.TSACC_21328"/>
<dbReference type="UniPathway" id="UPA00031">
    <property type="reaction ID" value="UER00010"/>
</dbReference>
<dbReference type="EC" id="3.5.1.2" evidence="10"/>
<keyword evidence="14" id="KW-1185">Reference proteome</keyword>
<evidence type="ECO:0000256" key="5">
    <source>
        <dbReference type="ARBA" id="ARBA00022962"/>
    </source>
</evidence>
<keyword evidence="10" id="KW-0963">Cytoplasm</keyword>
<dbReference type="NCBIfam" id="TIGR01855">
    <property type="entry name" value="IMP_synth_hisH"/>
    <property type="match status" value="1"/>
</dbReference>
<gene>
    <name evidence="10" type="primary">hisH</name>
    <name evidence="13" type="ORF">TSACC_21328</name>
</gene>
<keyword evidence="13" id="KW-0808">Transferase</keyword>
<evidence type="ECO:0000259" key="12">
    <source>
        <dbReference type="Pfam" id="PF00117"/>
    </source>
</evidence>
<comment type="catalytic activity">
    <reaction evidence="9 10">
        <text>L-glutamine + H2O = L-glutamate + NH4(+)</text>
        <dbReference type="Rhea" id="RHEA:15889"/>
        <dbReference type="ChEBI" id="CHEBI:15377"/>
        <dbReference type="ChEBI" id="CHEBI:28938"/>
        <dbReference type="ChEBI" id="CHEBI:29985"/>
        <dbReference type="ChEBI" id="CHEBI:58359"/>
        <dbReference type="EC" id="3.5.1.2"/>
    </reaction>
</comment>
<evidence type="ECO:0000256" key="6">
    <source>
        <dbReference type="ARBA" id="ARBA00023102"/>
    </source>
</evidence>
<comment type="catalytic activity">
    <reaction evidence="8 10">
        <text>5-[(5-phospho-1-deoxy-D-ribulos-1-ylimino)methylamino]-1-(5-phospho-beta-D-ribosyl)imidazole-4-carboxamide + L-glutamine = D-erythro-1-(imidazol-4-yl)glycerol 3-phosphate + 5-amino-1-(5-phospho-beta-D-ribosyl)imidazole-4-carboxamide + L-glutamate + H(+)</text>
        <dbReference type="Rhea" id="RHEA:24793"/>
        <dbReference type="ChEBI" id="CHEBI:15378"/>
        <dbReference type="ChEBI" id="CHEBI:29985"/>
        <dbReference type="ChEBI" id="CHEBI:58278"/>
        <dbReference type="ChEBI" id="CHEBI:58359"/>
        <dbReference type="ChEBI" id="CHEBI:58475"/>
        <dbReference type="ChEBI" id="CHEBI:58525"/>
        <dbReference type="EC" id="4.3.2.10"/>
    </reaction>
</comment>
<sequence length="206" mass="21981">METQKKIGVIDYGSGNLRSVTKSLEAAGSSPDLVTTVAQLEACDAIVVPGQGAFGDCAKNLSASGMWDAIIEWIKAGRPYLGICLGYQLLFETSEESPGTKGLGIFPGKVVRFTPDAGKIPHMGWNELKDTKGPLFAGMDADPFFYFVHSYYPIPAEAGMVSAYCEYGGRFAASISSGAIHATQFHPEKSQASGQALLKNFLKSLN</sequence>
<evidence type="ECO:0000313" key="13">
    <source>
        <dbReference type="EMBL" id="GAT32925.1"/>
    </source>
</evidence>
<dbReference type="PANTHER" id="PTHR42701:SF1">
    <property type="entry name" value="IMIDAZOLE GLYCEROL PHOSPHATE SYNTHASE SUBUNIT HISH"/>
    <property type="match status" value="1"/>
</dbReference>
<dbReference type="Pfam" id="PF00117">
    <property type="entry name" value="GATase"/>
    <property type="match status" value="1"/>
</dbReference>